<keyword evidence="3" id="KW-1185">Reference proteome</keyword>
<dbReference type="Proteomes" id="UP001247805">
    <property type="component" value="Unassembled WGS sequence"/>
</dbReference>
<dbReference type="Pfam" id="PF09826">
    <property type="entry name" value="Beta_propel"/>
    <property type="match status" value="1"/>
</dbReference>
<dbReference type="PROSITE" id="PS51257">
    <property type="entry name" value="PROKAR_LIPOPROTEIN"/>
    <property type="match status" value="1"/>
</dbReference>
<comment type="caution">
    <text evidence="2">The sequence shown here is derived from an EMBL/GenBank/DDBJ whole genome shotgun (WGS) entry which is preliminary data.</text>
</comment>
<organism evidence="2 3">
    <name type="scientific">Paraglaciecola aquimarina</name>
    <dbReference type="NCBI Taxonomy" id="1235557"/>
    <lineage>
        <taxon>Bacteria</taxon>
        <taxon>Pseudomonadati</taxon>
        <taxon>Pseudomonadota</taxon>
        <taxon>Gammaproteobacteria</taxon>
        <taxon>Alteromonadales</taxon>
        <taxon>Alteromonadaceae</taxon>
        <taxon>Paraglaciecola</taxon>
    </lineage>
</organism>
<feature type="region of interest" description="Disordered" evidence="1">
    <location>
        <begin position="86"/>
        <end position="112"/>
    </location>
</feature>
<name>A0ABU3SV78_9ALTE</name>
<dbReference type="EMBL" id="JAWDIO010000002">
    <property type="protein sequence ID" value="MDU0353891.1"/>
    <property type="molecule type" value="Genomic_DNA"/>
</dbReference>
<accession>A0ABU3SV78</accession>
<evidence type="ECO:0000256" key="1">
    <source>
        <dbReference type="SAM" id="MobiDB-lite"/>
    </source>
</evidence>
<protein>
    <submittedName>
        <fullName evidence="2">Beta-propeller domain-containing protein</fullName>
    </submittedName>
</protein>
<dbReference type="InterPro" id="IPR019198">
    <property type="entry name" value="Beta_propeller_containing"/>
</dbReference>
<evidence type="ECO:0000313" key="2">
    <source>
        <dbReference type="EMBL" id="MDU0353891.1"/>
    </source>
</evidence>
<proteinExistence type="predicted"/>
<evidence type="ECO:0000313" key="3">
    <source>
        <dbReference type="Proteomes" id="UP001247805"/>
    </source>
</evidence>
<feature type="compositionally biased region" description="Polar residues" evidence="1">
    <location>
        <begin position="86"/>
        <end position="111"/>
    </location>
</feature>
<reference evidence="2 3" key="1">
    <citation type="submission" date="2023-10" db="EMBL/GenBank/DDBJ databases">
        <title>Glaciecola aquimarina strain GGW-M5 nov., isolated from a coastal seawater.</title>
        <authorList>
            <person name="Bayburt H."/>
            <person name="Kim J.M."/>
            <person name="Choi B.J."/>
            <person name="Jeon C.O."/>
        </authorList>
    </citation>
    <scope>NUCLEOTIDE SEQUENCE [LARGE SCALE GENOMIC DNA]</scope>
    <source>
        <strain evidence="2 3">KCTC 32108</strain>
    </source>
</reference>
<sequence length="667" mass="73355">MQPVQKNIGNQLCLVVIVLIIFTLVACSSDDKNASTSGQQKPTEVPELNAATTFNGPLTKAGATSVSQFIKNGIYSATYEYSTNQRLEDSASPTVNDSDSAPGFSTTNTQEAGVDEADRLKYNGGTMFLAAHAEWQSDHYKPAHVRILERQNDFSLSETAEILVEEAFPEVAGIYQHNERLAILSNSIQMYRIDDFSPEPWIPHEEKWSLQIYDTSVPTTPVVSSQIEIDGTMLSSRRIGDNLFIVNGYTAAVNGLSPTASTDKELLDNYLTIINTPMSELMPKIYFDGADGVLLNQAADCSMPAAATDKDGYAHLLTVVRINLLDVSDYSASCISSVADVMYMSTDNLYLTASVNNQTVIHKVSLDENLSYQATGVVDGVIGWRSSPNLRLSEYDNHLRIMSSDYTSGEPVHRLSVLAQQGSQLNVVGQLPNDTSPEPIGKPGEDIYGVRFFADRGYVVTFERIDPLYVFDLSIPTAPQMLGELEIPGFSNYLHPLDNGYLLGVGQQVNIEDILENGSDAVAPVAQNGMKVSLFDITDPTQPLEVNSIVTPDSYTPVEYDYHALTVLNTNGRYQFALPIEKWGSNITGVATRRWSQNSLALLEVDTNAAQPELVKRAEIVAPINDEQYIYGGQDRSVIHGSTVYYIHGNQVWRSLWAENADIFGPY</sequence>
<gene>
    <name evidence="2" type="ORF">RS130_08085</name>
</gene>
<dbReference type="RefSeq" id="WP_316025530.1">
    <property type="nucleotide sequence ID" value="NZ_JAWDIO010000002.1"/>
</dbReference>